<protein>
    <submittedName>
        <fullName evidence="1">Uncharacterized protein</fullName>
    </submittedName>
</protein>
<sequence>MACSIPPQLRNLAPFTSRDSETHHSSVENDWVLISSMLEDSWVIHYWSRREFPVLSRSLLEQGRSNTIKVTHPDQLRRHVSFLSEYTPNSGDKIFTLLTGIVAGSVGDGVLLITVLYPIHRRLSSNDPQTKFGDVKAESRTFQTAGLQPQPLSYTSEQWK</sequence>
<gene>
    <name evidence="1" type="ORF">RDB_LOCUS10488</name>
</gene>
<reference evidence="1" key="1">
    <citation type="submission" date="2021-01" db="EMBL/GenBank/DDBJ databases">
        <authorList>
            <person name="Kaushik A."/>
        </authorList>
    </citation>
    <scope>NUCLEOTIDE SEQUENCE</scope>
    <source>
        <strain evidence="1">AG3-1AP</strain>
    </source>
</reference>
<proteinExistence type="predicted"/>
<dbReference type="AlphaFoldDB" id="A0A8H3A162"/>
<evidence type="ECO:0000313" key="2">
    <source>
        <dbReference type="Proteomes" id="UP000663831"/>
    </source>
</evidence>
<dbReference type="Proteomes" id="UP000663831">
    <property type="component" value="Unassembled WGS sequence"/>
</dbReference>
<evidence type="ECO:0000313" key="1">
    <source>
        <dbReference type="EMBL" id="CAE6394304.1"/>
    </source>
</evidence>
<organism evidence="1 2">
    <name type="scientific">Rhizoctonia solani</name>
    <dbReference type="NCBI Taxonomy" id="456999"/>
    <lineage>
        <taxon>Eukaryota</taxon>
        <taxon>Fungi</taxon>
        <taxon>Dikarya</taxon>
        <taxon>Basidiomycota</taxon>
        <taxon>Agaricomycotina</taxon>
        <taxon>Agaricomycetes</taxon>
        <taxon>Cantharellales</taxon>
        <taxon>Ceratobasidiaceae</taxon>
        <taxon>Rhizoctonia</taxon>
    </lineage>
</organism>
<accession>A0A8H3A162</accession>
<name>A0A8H3A162_9AGAM</name>
<dbReference type="EMBL" id="CAJMWV010000413">
    <property type="protein sequence ID" value="CAE6394304.1"/>
    <property type="molecule type" value="Genomic_DNA"/>
</dbReference>
<comment type="caution">
    <text evidence="1">The sequence shown here is derived from an EMBL/GenBank/DDBJ whole genome shotgun (WGS) entry which is preliminary data.</text>
</comment>